<evidence type="ECO:0000313" key="10">
    <source>
        <dbReference type="EMBL" id="MFD2865674.1"/>
    </source>
</evidence>
<organism evidence="10 11">
    <name type="scientific">Mucilaginibacter antarcticus</name>
    <dbReference type="NCBI Taxonomy" id="1855725"/>
    <lineage>
        <taxon>Bacteria</taxon>
        <taxon>Pseudomonadati</taxon>
        <taxon>Bacteroidota</taxon>
        <taxon>Sphingobacteriia</taxon>
        <taxon>Sphingobacteriales</taxon>
        <taxon>Sphingobacteriaceae</taxon>
        <taxon>Mucilaginibacter</taxon>
    </lineage>
</organism>
<gene>
    <name evidence="10" type="ORF">ACFSYC_13325</name>
</gene>
<dbReference type="RefSeq" id="WP_377128431.1">
    <property type="nucleotide sequence ID" value="NZ_JBHUON010000016.1"/>
</dbReference>
<name>A0ABW5XPH9_9SPHI</name>
<keyword evidence="4 10" id="KW-0808">Transferase</keyword>
<feature type="domain" description="Glycosyltransferase RgtA/B/C/D-like" evidence="9">
    <location>
        <begin position="53"/>
        <end position="227"/>
    </location>
</feature>
<sequence>MKKITEQNAAKYTLVLILVTFFVRLLIAAYTGLGNGESYYFRGAINLEWSYFDQPPLFFWIGGASIRLFGLTNFGLRFPDVLMFAGTSWLLFILSRKLFNAAAGFWAVVVMNLSALFTVGVACWYQPDAPLMFFWLLSTWYIVKVLGIGEAKPLNLQKDKGKIYWLWIVIGICMGLATLSKYHVLFLFAGVFLFILTNKKHRHWLTHPGPYLAIFITILFSTPVIWWNYKNNWVSFVWQGSRAGTRDEAFALHVDWFLRSIAGQAAWLLPWIWFPTIRQLFTSWKLRVQDEYAFNFWMSVLPIVFFTVLTIWADLQYHFHWQAPGYMMLFMPLGFAIDKALNGADERRKRLTRRWLSFSIYFTVITIAVLGTHLVTGFWQSYGPKWVASLGGGKIDPTIQGVDYDDVMTRFEKEGWLNNPNVFAGSTRWWLAGKIDWALKGKKDIVVFNRDPRNLAFLVDPNKLIGKDAIIIGEANAYDETIAADGTPFFDSITKVADIPIIRGGVVEEHLQVYYCKNFHQAKQPLPDYPLYRQLNGLVPFGK</sequence>
<dbReference type="InterPro" id="IPR038731">
    <property type="entry name" value="RgtA/B/C-like"/>
</dbReference>
<dbReference type="Proteomes" id="UP001597601">
    <property type="component" value="Unassembled WGS sequence"/>
</dbReference>
<dbReference type="PANTHER" id="PTHR33908:SF11">
    <property type="entry name" value="MEMBRANE PROTEIN"/>
    <property type="match status" value="1"/>
</dbReference>
<keyword evidence="11" id="KW-1185">Reference proteome</keyword>
<feature type="transmembrane region" description="Helical" evidence="8">
    <location>
        <begin position="358"/>
        <end position="379"/>
    </location>
</feature>
<evidence type="ECO:0000259" key="9">
    <source>
        <dbReference type="Pfam" id="PF13231"/>
    </source>
</evidence>
<feature type="transmembrane region" description="Helical" evidence="8">
    <location>
        <begin position="319"/>
        <end position="337"/>
    </location>
</feature>
<feature type="transmembrane region" description="Helical" evidence="8">
    <location>
        <begin position="208"/>
        <end position="229"/>
    </location>
</feature>
<proteinExistence type="predicted"/>
<protein>
    <submittedName>
        <fullName evidence="10">ArnT family glycosyltransferase</fullName>
        <ecNumber evidence="10">2.4.-.-</ecNumber>
    </submittedName>
</protein>
<evidence type="ECO:0000256" key="3">
    <source>
        <dbReference type="ARBA" id="ARBA00022676"/>
    </source>
</evidence>
<feature type="transmembrane region" description="Helical" evidence="8">
    <location>
        <begin position="294"/>
        <end position="313"/>
    </location>
</feature>
<accession>A0ABW5XPH9</accession>
<evidence type="ECO:0000256" key="1">
    <source>
        <dbReference type="ARBA" id="ARBA00004651"/>
    </source>
</evidence>
<comment type="caution">
    <text evidence="10">The sequence shown here is derived from an EMBL/GenBank/DDBJ whole genome shotgun (WGS) entry which is preliminary data.</text>
</comment>
<dbReference type="Pfam" id="PF13231">
    <property type="entry name" value="PMT_2"/>
    <property type="match status" value="1"/>
</dbReference>
<evidence type="ECO:0000313" key="11">
    <source>
        <dbReference type="Proteomes" id="UP001597601"/>
    </source>
</evidence>
<dbReference type="EMBL" id="JBHUON010000016">
    <property type="protein sequence ID" value="MFD2865674.1"/>
    <property type="molecule type" value="Genomic_DNA"/>
</dbReference>
<feature type="transmembrane region" description="Helical" evidence="8">
    <location>
        <begin position="12"/>
        <end position="33"/>
    </location>
</feature>
<evidence type="ECO:0000256" key="4">
    <source>
        <dbReference type="ARBA" id="ARBA00022679"/>
    </source>
</evidence>
<evidence type="ECO:0000256" key="5">
    <source>
        <dbReference type="ARBA" id="ARBA00022692"/>
    </source>
</evidence>
<keyword evidence="3 10" id="KW-0328">Glycosyltransferase</keyword>
<reference evidence="11" key="1">
    <citation type="journal article" date="2019" name="Int. J. Syst. Evol. Microbiol.">
        <title>The Global Catalogue of Microorganisms (GCM) 10K type strain sequencing project: providing services to taxonomists for standard genome sequencing and annotation.</title>
        <authorList>
            <consortium name="The Broad Institute Genomics Platform"/>
            <consortium name="The Broad Institute Genome Sequencing Center for Infectious Disease"/>
            <person name="Wu L."/>
            <person name="Ma J."/>
        </authorList>
    </citation>
    <scope>NUCLEOTIDE SEQUENCE [LARGE SCALE GENOMIC DNA]</scope>
    <source>
        <strain evidence="11">KCTC 52232</strain>
    </source>
</reference>
<feature type="transmembrane region" description="Helical" evidence="8">
    <location>
        <begin position="132"/>
        <end position="151"/>
    </location>
</feature>
<keyword evidence="6 8" id="KW-1133">Transmembrane helix</keyword>
<evidence type="ECO:0000256" key="7">
    <source>
        <dbReference type="ARBA" id="ARBA00023136"/>
    </source>
</evidence>
<evidence type="ECO:0000256" key="6">
    <source>
        <dbReference type="ARBA" id="ARBA00022989"/>
    </source>
</evidence>
<keyword evidence="2" id="KW-1003">Cell membrane</keyword>
<keyword evidence="5 8" id="KW-0812">Transmembrane</keyword>
<feature type="transmembrane region" description="Helical" evidence="8">
    <location>
        <begin position="163"/>
        <end position="196"/>
    </location>
</feature>
<dbReference type="GO" id="GO:0016757">
    <property type="term" value="F:glycosyltransferase activity"/>
    <property type="evidence" value="ECO:0007669"/>
    <property type="project" value="UniProtKB-KW"/>
</dbReference>
<dbReference type="PANTHER" id="PTHR33908">
    <property type="entry name" value="MANNOSYLTRANSFERASE YKCB-RELATED"/>
    <property type="match status" value="1"/>
</dbReference>
<feature type="transmembrane region" description="Helical" evidence="8">
    <location>
        <begin position="105"/>
        <end position="125"/>
    </location>
</feature>
<evidence type="ECO:0000256" key="8">
    <source>
        <dbReference type="SAM" id="Phobius"/>
    </source>
</evidence>
<dbReference type="EC" id="2.4.-.-" evidence="10"/>
<evidence type="ECO:0000256" key="2">
    <source>
        <dbReference type="ARBA" id="ARBA00022475"/>
    </source>
</evidence>
<keyword evidence="7 8" id="KW-0472">Membrane</keyword>
<feature type="transmembrane region" description="Helical" evidence="8">
    <location>
        <begin position="57"/>
        <end position="74"/>
    </location>
</feature>
<comment type="subcellular location">
    <subcellularLocation>
        <location evidence="1">Cell membrane</location>
        <topology evidence="1">Multi-pass membrane protein</topology>
    </subcellularLocation>
</comment>
<dbReference type="InterPro" id="IPR050297">
    <property type="entry name" value="LipidA_mod_glycosyltrf_83"/>
</dbReference>